<gene>
    <name evidence="1" type="ORF">CAQU_03550</name>
</gene>
<protein>
    <recommendedName>
        <fullName evidence="3">DUF3027 domain-containing protein</fullName>
    </recommendedName>
</protein>
<dbReference type="EMBL" id="CP009245">
    <property type="protein sequence ID" value="APT84296.1"/>
    <property type="molecule type" value="Genomic_DNA"/>
</dbReference>
<dbReference type="KEGG" id="caqu:CAQU_03550"/>
<name>A0A1L7CEM0_9CORY</name>
<proteinExistence type="predicted"/>
<accession>A0A1L7CEM0</accession>
<sequence>MGDRPRIERTVGGMRSILHHGRHNVRVAKRNGPLFTPDAIEVARAALEEIGQVGRHLGIQAHNNECATLRFEAYEPGYSGWEWHAVLACAPGSDHLTVNELALMPGNTALKAPEWVPYDQRLRKGDLQPEALLPPNPDDPHLKDKDGRLVLSKKGAKAARQRWEQGKFGPRSAYAQHAANPCSSCGYFLPLGKPIGKEFGICANEYAADGHVVHERNGCGAHTLTPIAEKHTTLEPFDDEQY</sequence>
<evidence type="ECO:0000313" key="1">
    <source>
        <dbReference type="EMBL" id="APT84296.1"/>
    </source>
</evidence>
<keyword evidence="2" id="KW-1185">Reference proteome</keyword>
<dbReference type="STRING" id="1431546.CAQU_03550"/>
<organism evidence="1 2">
    <name type="scientific">Corynebacterium aquilae DSM 44791</name>
    <dbReference type="NCBI Taxonomy" id="1431546"/>
    <lineage>
        <taxon>Bacteria</taxon>
        <taxon>Bacillati</taxon>
        <taxon>Actinomycetota</taxon>
        <taxon>Actinomycetes</taxon>
        <taxon>Mycobacteriales</taxon>
        <taxon>Corynebacteriaceae</taxon>
        <taxon>Corynebacterium</taxon>
    </lineage>
</organism>
<dbReference type="Proteomes" id="UP000185478">
    <property type="component" value="Chromosome"/>
</dbReference>
<reference evidence="1 2" key="1">
    <citation type="submission" date="2014-08" db="EMBL/GenBank/DDBJ databases">
        <title>Complete genome sequence of Corynebacterium aquilae S-613T(T) (=DSM 44791(T)), isolated from the choana of a healthy golden eagle.</title>
        <authorList>
            <person name="Ruckert C."/>
            <person name="Albersmeier A."/>
            <person name="Winkler A."/>
            <person name="Kalinowski J."/>
        </authorList>
    </citation>
    <scope>NUCLEOTIDE SEQUENCE [LARGE SCALE GENOMIC DNA]</scope>
    <source>
        <strain evidence="1 2">S-613</strain>
    </source>
</reference>
<dbReference type="Pfam" id="PF11228">
    <property type="entry name" value="DUF3027"/>
    <property type="match status" value="1"/>
</dbReference>
<dbReference type="AlphaFoldDB" id="A0A1L7CEM0"/>
<dbReference type="InterPro" id="IPR021391">
    <property type="entry name" value="DUF3027"/>
</dbReference>
<evidence type="ECO:0000313" key="2">
    <source>
        <dbReference type="Proteomes" id="UP000185478"/>
    </source>
</evidence>
<evidence type="ECO:0008006" key="3">
    <source>
        <dbReference type="Google" id="ProtNLM"/>
    </source>
</evidence>